<evidence type="ECO:0000259" key="8">
    <source>
        <dbReference type="Pfam" id="PF07928"/>
    </source>
</evidence>
<feature type="compositionally biased region" description="Basic and acidic residues" evidence="7">
    <location>
        <begin position="1061"/>
        <end position="1093"/>
    </location>
</feature>
<keyword evidence="6" id="KW-0175">Coiled coil</keyword>
<dbReference type="OrthoDB" id="10259024at2759"/>
<dbReference type="PANTHER" id="PTHR12965">
    <property type="entry name" value="VACUOLAR PROTEIN SORTING 54"/>
    <property type="match status" value="1"/>
</dbReference>
<dbReference type="GO" id="GO:0015031">
    <property type="term" value="P:protein transport"/>
    <property type="evidence" value="ECO:0007669"/>
    <property type="project" value="UniProtKB-KW"/>
</dbReference>
<evidence type="ECO:0000256" key="7">
    <source>
        <dbReference type="SAM" id="MobiDB-lite"/>
    </source>
</evidence>
<dbReference type="GO" id="GO:0006896">
    <property type="term" value="P:Golgi to vacuole transport"/>
    <property type="evidence" value="ECO:0007669"/>
    <property type="project" value="TreeGrafter"/>
</dbReference>
<dbReference type="KEGG" id="tasa:A1Q1_05071"/>
<dbReference type="GO" id="GO:0042147">
    <property type="term" value="P:retrograde transport, endosome to Golgi"/>
    <property type="evidence" value="ECO:0007669"/>
    <property type="project" value="InterPro"/>
</dbReference>
<dbReference type="Pfam" id="PF07928">
    <property type="entry name" value="Vps54"/>
    <property type="match status" value="1"/>
</dbReference>
<feature type="compositionally biased region" description="Basic and acidic residues" evidence="7">
    <location>
        <begin position="1028"/>
        <end position="1054"/>
    </location>
</feature>
<proteinExistence type="inferred from homology"/>
<keyword evidence="3" id="KW-0813">Transport</keyword>
<feature type="compositionally biased region" description="Polar residues" evidence="7">
    <location>
        <begin position="31"/>
        <end position="49"/>
    </location>
</feature>
<dbReference type="GO" id="GO:0000938">
    <property type="term" value="C:GARP complex"/>
    <property type="evidence" value="ECO:0007669"/>
    <property type="project" value="InterPro"/>
</dbReference>
<feature type="compositionally biased region" description="Low complexity" evidence="7">
    <location>
        <begin position="1199"/>
        <end position="1209"/>
    </location>
</feature>
<evidence type="ECO:0000256" key="1">
    <source>
        <dbReference type="ARBA" id="ARBA00004601"/>
    </source>
</evidence>
<feature type="domain" description="Vacuolar protein sorting-associated protein 54 C-terminal" evidence="8">
    <location>
        <begin position="752"/>
        <end position="883"/>
    </location>
</feature>
<name>J5SLS1_TRIAS</name>
<dbReference type="Proteomes" id="UP000002748">
    <property type="component" value="Unassembled WGS sequence"/>
</dbReference>
<dbReference type="Gene3D" id="6.10.250.860">
    <property type="match status" value="1"/>
</dbReference>
<dbReference type="GO" id="GO:0005829">
    <property type="term" value="C:cytosol"/>
    <property type="evidence" value="ECO:0007669"/>
    <property type="project" value="GOC"/>
</dbReference>
<comment type="caution">
    <text evidence="9">The sequence shown here is derived from an EMBL/GenBank/DDBJ whole genome shotgun (WGS) entry which is preliminary data.</text>
</comment>
<dbReference type="HOGENOM" id="CLU_003094_2_0_1"/>
<reference evidence="9 10" key="1">
    <citation type="journal article" date="2012" name="Eukaryot. Cell">
        <title>Draft genome sequence of CBS 2479, the standard type strain of Trichosporon asahii.</title>
        <authorList>
            <person name="Yang R.Y."/>
            <person name="Li H.T."/>
            <person name="Zhu H."/>
            <person name="Zhou G.P."/>
            <person name="Wang M."/>
            <person name="Wang L."/>
        </authorList>
    </citation>
    <scope>NUCLEOTIDE SEQUENCE [LARGE SCALE GENOMIC DNA]</scope>
    <source>
        <strain evidence="10">ATCC 90039 / CBS 2479 / JCM 2466 / KCTC 7840 / NCYC 2677 / UAMH 7654</strain>
    </source>
</reference>
<evidence type="ECO:0000313" key="9">
    <source>
        <dbReference type="EMBL" id="EJT46336.1"/>
    </source>
</evidence>
<dbReference type="VEuPathDB" id="FungiDB:A1Q1_05071"/>
<evidence type="ECO:0000256" key="5">
    <source>
        <dbReference type="ARBA" id="ARBA00023034"/>
    </source>
</evidence>
<organism evidence="9 10">
    <name type="scientific">Trichosporon asahii var. asahii (strain ATCC 90039 / CBS 2479 / JCM 2466 / KCTC 7840 / NBRC 103889/ NCYC 2677 / UAMH 7654)</name>
    <name type="common">Yeast</name>
    <dbReference type="NCBI Taxonomy" id="1186058"/>
    <lineage>
        <taxon>Eukaryota</taxon>
        <taxon>Fungi</taxon>
        <taxon>Dikarya</taxon>
        <taxon>Basidiomycota</taxon>
        <taxon>Agaricomycotina</taxon>
        <taxon>Tremellomycetes</taxon>
        <taxon>Trichosporonales</taxon>
        <taxon>Trichosporonaceae</taxon>
        <taxon>Trichosporon</taxon>
    </lineage>
</organism>
<feature type="compositionally biased region" description="Basic and acidic residues" evidence="7">
    <location>
        <begin position="1102"/>
        <end position="1152"/>
    </location>
</feature>
<dbReference type="InterPro" id="IPR012501">
    <property type="entry name" value="Vps54_C"/>
</dbReference>
<feature type="compositionally biased region" description="Pro residues" evidence="7">
    <location>
        <begin position="98"/>
        <end position="112"/>
    </location>
</feature>
<evidence type="ECO:0000256" key="4">
    <source>
        <dbReference type="ARBA" id="ARBA00022927"/>
    </source>
</evidence>
<feature type="compositionally biased region" description="Low complexity" evidence="7">
    <location>
        <begin position="83"/>
        <end position="92"/>
    </location>
</feature>
<feature type="region of interest" description="Disordered" evidence="7">
    <location>
        <begin position="17"/>
        <end position="120"/>
    </location>
</feature>
<protein>
    <recommendedName>
        <fullName evidence="8">Vacuolar protein sorting-associated protein 54 C-terminal domain-containing protein</fullName>
    </recommendedName>
</protein>
<dbReference type="PANTHER" id="PTHR12965:SF0">
    <property type="entry name" value="VACUOLAR PROTEIN SORTING-ASSOCIATED PROTEIN 54"/>
    <property type="match status" value="1"/>
</dbReference>
<feature type="compositionally biased region" description="Basic and acidic residues" evidence="7">
    <location>
        <begin position="1168"/>
        <end position="1197"/>
    </location>
</feature>
<comment type="similarity">
    <text evidence="2">Belongs to the VPS54 family.</text>
</comment>
<evidence type="ECO:0000256" key="3">
    <source>
        <dbReference type="ARBA" id="ARBA00022448"/>
    </source>
</evidence>
<feature type="compositionally biased region" description="Basic residues" evidence="7">
    <location>
        <begin position="1306"/>
        <end position="1316"/>
    </location>
</feature>
<sequence length="1316" mass="142986">MHNQTTQSWETCYVAAAEPDGSVPVPEARVRTTQATTWPRFTSQPGQTHPRQRTALDPTGSRKHLSHQPSSRQGNGGRDSDMSKSASGSASGRQGHDPTPPPIVTTPAPSSPPASESFLSEFDGTAGSVIDTSYDAGWDTPTDAASLNIVSWKLGVNARVEDGIEKRGFNAISAVLAHPTKKANPLRASRKPLPPVAQPPPLLPKPYAPSYYDGYLKSIAPLYEQFVQSQAAATASAGDIDLQQRKSADDLPSLDNIPATFFDTNFDLANPTTWNDLMSSVPESGKNQDDELQDVLSTHLDNLERHLVHEITLRSSSFFSALSNLQDLNAESTSCLTRIADLKSSLKDVGSKQARKGLEIIDAQARLKDLRTTESGVKRMAELDEILRVARGLADGGDWSGSLDCVEDVVRWWERNDKDGRDGVEEKALALNTLPALANLPTSIAVLTTNIASQLESVLSSVLQSLLSESDHGKPFDPLEVRTRIGAMLSGLMRCGKGDSLVSIWRNAVTTAIREGLRQDDEDVDKATEVRGQTLAQSLQSMDHAQFLELCKKMYGSMLTRLHLVQKIGEEMAAMMSENQHIKALIISVGSDAPLLARSPDLPPFEPADVLSSACELANTRASKILSVRNEQHSSLPIEQFVEVFDESWQFVVATEVLAKRMIVSLRGVAASQARAFLVSYHAQKLTRSAKLVEEETWVQIDVPPSTQHAVDLMVEAAVKDPTECLIPFKTSNGSNGDQQQGATKLINIEGKSFFVVTATSGSLSLLSDYLAVVINLELVVTDVMSRIIEFLKSFNSRTCQVVLGAGAMRSAGLKNITAKHLALASQSLSVVIALIPYIREFIRRHLNPKQAVMLTEFDKLKGDYQEHQNEIHAKLVAIMADRLAVHVSELREIDWEATPAKEGPHQYAQMLVKETATLHKVLSKYLASNTVVAVMSQVLAASVHRLTEEYAKIELKSEDAKKRMLQDAILIVQRLTPLSELPETLESLETLVKEKPTPKKNVAANLGGLFKRHQKESPTSPAAPTTELKEEEKAKSPLPPEKTRTPVESKGADAGDEGEAERKVSPRESTDKSSEEGPSEEPEKPVAEEIKPEVVQPEAAEEAKPEVAEEKPPVPEKEDVEEKPPIPEKKTQEPPAKDDSTPEVPAKDDMPKVPANDEPPATPSKESPTKEEEALLAVPEKDTEEVKPPLPEKDVVSEAEPLTELAAEAESKAEVEAETTAVLETQPEEEAETKPEPEAEVKPETPPKDEPAAGESTAPEPTPVEPEATPAAATPDATDEPASGATSQTEDSTPAAAKPPPATPSRKKKKNKKKK</sequence>
<dbReference type="InterPro" id="IPR039745">
    <property type="entry name" value="Vps54"/>
</dbReference>
<accession>J5SLS1</accession>
<keyword evidence="4" id="KW-0653">Protein transport</keyword>
<dbReference type="RefSeq" id="XP_014177353.1">
    <property type="nucleotide sequence ID" value="XM_014321878.1"/>
</dbReference>
<keyword evidence="5" id="KW-0333">Golgi apparatus</keyword>
<dbReference type="GeneID" id="25988583"/>
<dbReference type="GO" id="GO:0019905">
    <property type="term" value="F:syntaxin binding"/>
    <property type="evidence" value="ECO:0007669"/>
    <property type="project" value="TreeGrafter"/>
</dbReference>
<gene>
    <name evidence="9" type="ORF">A1Q1_05071</name>
</gene>
<comment type="subcellular location">
    <subcellularLocation>
        <location evidence="1">Golgi apparatus</location>
        <location evidence="1">trans-Golgi network</location>
    </subcellularLocation>
</comment>
<evidence type="ECO:0000313" key="10">
    <source>
        <dbReference type="Proteomes" id="UP000002748"/>
    </source>
</evidence>
<feature type="region of interest" description="Disordered" evidence="7">
    <location>
        <begin position="1010"/>
        <end position="1316"/>
    </location>
</feature>
<evidence type="ECO:0000256" key="6">
    <source>
        <dbReference type="ARBA" id="ARBA00023054"/>
    </source>
</evidence>
<feature type="compositionally biased region" description="Basic and acidic residues" evidence="7">
    <location>
        <begin position="1233"/>
        <end position="1252"/>
    </location>
</feature>
<evidence type="ECO:0000256" key="2">
    <source>
        <dbReference type="ARBA" id="ARBA00009150"/>
    </source>
</evidence>
<dbReference type="EMBL" id="ALBS01000296">
    <property type="protein sequence ID" value="EJT46336.1"/>
    <property type="molecule type" value="Genomic_DNA"/>
</dbReference>
<feature type="compositionally biased region" description="Low complexity" evidence="7">
    <location>
        <begin position="1256"/>
        <end position="1284"/>
    </location>
</feature>